<dbReference type="Proteomes" id="UP000009328">
    <property type="component" value="Unassembled WGS sequence"/>
</dbReference>
<protein>
    <submittedName>
        <fullName evidence="4">3-mercaptopyruvate sulfurtransferase</fullName>
        <ecNumber evidence="4">2.8.1.2</ecNumber>
    </submittedName>
</protein>
<reference evidence="4 5" key="1">
    <citation type="journal article" date="2012" name="Eukaryot. Cell">
        <title>Draft genome sequence of Wickerhamomyces ciferrii NRRL Y-1031 F-60-10.</title>
        <authorList>
            <person name="Schneider J."/>
            <person name="Andrea H."/>
            <person name="Blom J."/>
            <person name="Jaenicke S."/>
            <person name="Ruckert C."/>
            <person name="Schorsch C."/>
            <person name="Szczepanowski R."/>
            <person name="Farwick M."/>
            <person name="Goesmann A."/>
            <person name="Puhler A."/>
            <person name="Schaffer S."/>
            <person name="Tauch A."/>
            <person name="Kohler T."/>
            <person name="Brinkrolf K."/>
        </authorList>
    </citation>
    <scope>NUCLEOTIDE SEQUENCE [LARGE SCALE GENOMIC DNA]</scope>
    <source>
        <strain evidence="5">ATCC 14091 / BCRC 22168 / CBS 111 / JCM 3599 / NBRC 0793 / NRRL Y-1031 F-60-10</strain>
    </source>
</reference>
<organism evidence="4 5">
    <name type="scientific">Wickerhamomyces ciferrii (strain ATCC 14091 / BCRC 22168 / CBS 111 / JCM 3599 / NBRC 0793 / NRRL Y-1031 F-60-10)</name>
    <name type="common">Yeast</name>
    <name type="synonym">Pichia ciferrii</name>
    <dbReference type="NCBI Taxonomy" id="1206466"/>
    <lineage>
        <taxon>Eukaryota</taxon>
        <taxon>Fungi</taxon>
        <taxon>Dikarya</taxon>
        <taxon>Ascomycota</taxon>
        <taxon>Saccharomycotina</taxon>
        <taxon>Saccharomycetes</taxon>
        <taxon>Phaffomycetales</taxon>
        <taxon>Wickerhamomycetaceae</taxon>
        <taxon>Wickerhamomyces</taxon>
    </lineage>
</organism>
<dbReference type="GO" id="GO:0004792">
    <property type="term" value="F:thiosulfate-cyanide sulfurtransferase activity"/>
    <property type="evidence" value="ECO:0007669"/>
    <property type="project" value="TreeGrafter"/>
</dbReference>
<evidence type="ECO:0000256" key="1">
    <source>
        <dbReference type="ARBA" id="ARBA00022679"/>
    </source>
</evidence>
<evidence type="ECO:0000256" key="2">
    <source>
        <dbReference type="ARBA" id="ARBA00022737"/>
    </source>
</evidence>
<dbReference type="FunCoup" id="K0KE17">
    <property type="interactions" value="462"/>
</dbReference>
<dbReference type="InterPro" id="IPR045078">
    <property type="entry name" value="TST/MPST-like"/>
</dbReference>
<dbReference type="SUPFAM" id="SSF52821">
    <property type="entry name" value="Rhodanese/Cell cycle control phosphatase"/>
    <property type="match status" value="2"/>
</dbReference>
<dbReference type="EC" id="2.8.1.2" evidence="4"/>
<dbReference type="Gene3D" id="3.40.250.10">
    <property type="entry name" value="Rhodanese-like domain"/>
    <property type="match status" value="2"/>
</dbReference>
<dbReference type="GO" id="GO:0016784">
    <property type="term" value="F:3-mercaptopyruvate sulfurtransferase activity"/>
    <property type="evidence" value="ECO:0007669"/>
    <property type="project" value="UniProtKB-EC"/>
</dbReference>
<dbReference type="HOGENOM" id="CLU_031618_3_0_1"/>
<dbReference type="PROSITE" id="PS50206">
    <property type="entry name" value="RHODANESE_3"/>
    <property type="match status" value="2"/>
</dbReference>
<accession>K0KE17</accession>
<dbReference type="PANTHER" id="PTHR11364:SF27">
    <property type="entry name" value="SULFURTRANSFERASE"/>
    <property type="match status" value="1"/>
</dbReference>
<dbReference type="GO" id="GO:0005739">
    <property type="term" value="C:mitochondrion"/>
    <property type="evidence" value="ECO:0007669"/>
    <property type="project" value="TreeGrafter"/>
</dbReference>
<feature type="domain" description="Rhodanese" evidence="3">
    <location>
        <begin position="176"/>
        <end position="280"/>
    </location>
</feature>
<gene>
    <name evidence="4" type="primary">MPS1</name>
    <name evidence="4" type="ORF">BN7_20</name>
</gene>
<feature type="domain" description="Rhodanese" evidence="3">
    <location>
        <begin position="39"/>
        <end position="139"/>
    </location>
</feature>
<evidence type="ECO:0000313" key="5">
    <source>
        <dbReference type="Proteomes" id="UP000009328"/>
    </source>
</evidence>
<dbReference type="CDD" id="cd01448">
    <property type="entry name" value="TST_Repeat_1"/>
    <property type="match status" value="1"/>
</dbReference>
<keyword evidence="5" id="KW-1185">Reference proteome</keyword>
<dbReference type="Pfam" id="PF00581">
    <property type="entry name" value="Rhodanese"/>
    <property type="match status" value="2"/>
</dbReference>
<dbReference type="eggNOG" id="KOG1529">
    <property type="taxonomic scope" value="Eukaryota"/>
</dbReference>
<dbReference type="PANTHER" id="PTHR11364">
    <property type="entry name" value="THIOSULFATE SULFERTANSFERASE"/>
    <property type="match status" value="1"/>
</dbReference>
<dbReference type="EMBL" id="CAIF01000001">
    <property type="protein sequence ID" value="CCH40487.1"/>
    <property type="molecule type" value="Genomic_DNA"/>
</dbReference>
<dbReference type="SMART" id="SM00450">
    <property type="entry name" value="RHOD"/>
    <property type="match status" value="2"/>
</dbReference>
<evidence type="ECO:0000259" key="3">
    <source>
        <dbReference type="PROSITE" id="PS50206"/>
    </source>
</evidence>
<keyword evidence="1 4" id="KW-0808">Transferase</keyword>
<evidence type="ECO:0000313" key="4">
    <source>
        <dbReference type="EMBL" id="CCH40487.1"/>
    </source>
</evidence>
<dbReference type="STRING" id="1206466.K0KE17"/>
<dbReference type="AlphaFoldDB" id="K0KE17"/>
<comment type="caution">
    <text evidence="4">The sequence shown here is derived from an EMBL/GenBank/DDBJ whole genome shotgun (WGS) entry which is preliminary data.</text>
</comment>
<keyword evidence="2" id="KW-0677">Repeat</keyword>
<dbReference type="InParanoid" id="K0KE17"/>
<sequence>MSKKAIQLLSPYSFRGLLSSARQDARVIAVDGSWYMPNNPRNAKEEFDNLRLENSRFFDLDAVKDNSSPYPHMLPSIEEFNQSVRKLGIKNSDKVIVYDKTGNFSAPRVVWTFSVFGHENVYLLNNFPEYERYKYPVLKDNDHTTPEPSDFEAKNFDKDAVISFEQFVEIVSNENLRTKYNILDARSHDRFTGEAPEPRPGLPSGHAPGAKSLPFGKVLGENNLFLDSSTLTKIVDSIGVDPEKPTIVMCGTGVTACILKTALDKIGYNKKGIQVYDGSWT</sequence>
<proteinExistence type="predicted"/>
<dbReference type="CDD" id="cd01449">
    <property type="entry name" value="TST_Repeat_2"/>
    <property type="match status" value="1"/>
</dbReference>
<name>K0KE17_WICCF</name>
<dbReference type="InterPro" id="IPR001763">
    <property type="entry name" value="Rhodanese-like_dom"/>
</dbReference>
<dbReference type="InterPro" id="IPR036873">
    <property type="entry name" value="Rhodanese-like_dom_sf"/>
</dbReference>